<dbReference type="InterPro" id="IPR039452">
    <property type="entry name" value="DUF5403"/>
</dbReference>
<proteinExistence type="predicted"/>
<comment type="caution">
    <text evidence="1">The sequence shown here is derived from an EMBL/GenBank/DDBJ whole genome shotgun (WGS) entry which is preliminary data.</text>
</comment>
<dbReference type="EMBL" id="PTIX01000027">
    <property type="protein sequence ID" value="PPK63522.1"/>
    <property type="molecule type" value="Genomic_DNA"/>
</dbReference>
<dbReference type="AlphaFoldDB" id="A0A2S6GE62"/>
<dbReference type="Pfam" id="PF17395">
    <property type="entry name" value="DUF5403"/>
    <property type="match status" value="1"/>
</dbReference>
<evidence type="ECO:0000313" key="2">
    <source>
        <dbReference type="Proteomes" id="UP000239203"/>
    </source>
</evidence>
<dbReference type="RefSeq" id="WP_104482653.1">
    <property type="nucleotide sequence ID" value="NZ_CP154825.1"/>
</dbReference>
<reference evidence="1 2" key="1">
    <citation type="submission" date="2018-02" db="EMBL/GenBank/DDBJ databases">
        <title>Genomic Encyclopedia of Archaeal and Bacterial Type Strains, Phase II (KMG-II): from individual species to whole genera.</title>
        <authorList>
            <person name="Goeker M."/>
        </authorList>
    </citation>
    <scope>NUCLEOTIDE SEQUENCE [LARGE SCALE GENOMIC DNA]</scope>
    <source>
        <strain evidence="1 2">YU 961-1</strain>
    </source>
</reference>
<sequence>MAEVDRRADDIVAHLPEVRAAVRDAADQIADRARATLAAHRRTGTADIEVTRGRTDTTVSLVDEGALSIEYGHLAPDGTPVQGLRVLRDAADL</sequence>
<dbReference type="OrthoDB" id="3696411at2"/>
<gene>
    <name evidence="1" type="ORF">CLV40_12749</name>
</gene>
<protein>
    <submittedName>
        <fullName evidence="1">Uncharacterized protein</fullName>
    </submittedName>
</protein>
<accession>A0A2S6GE62</accession>
<name>A0A2S6GE62_9PSEU</name>
<dbReference type="Proteomes" id="UP000239203">
    <property type="component" value="Unassembled WGS sequence"/>
</dbReference>
<organism evidence="1 2">
    <name type="scientific">Actinokineospora auranticolor</name>
    <dbReference type="NCBI Taxonomy" id="155976"/>
    <lineage>
        <taxon>Bacteria</taxon>
        <taxon>Bacillati</taxon>
        <taxon>Actinomycetota</taxon>
        <taxon>Actinomycetes</taxon>
        <taxon>Pseudonocardiales</taxon>
        <taxon>Pseudonocardiaceae</taxon>
        <taxon>Actinokineospora</taxon>
    </lineage>
</organism>
<evidence type="ECO:0000313" key="1">
    <source>
        <dbReference type="EMBL" id="PPK63522.1"/>
    </source>
</evidence>
<keyword evidence="2" id="KW-1185">Reference proteome</keyword>